<name>A0A819SNT1_9BILA</name>
<protein>
    <submittedName>
        <fullName evidence="2">Uncharacterized protein</fullName>
    </submittedName>
</protein>
<sequence>MANLKSQNTKYDDDNNEHLPIIKYPHLTKLNLIGAHGDYIEQFLLHSKSILTNYISVSVKYYNLYMVPQEKKLELIRRKLNIFI</sequence>
<dbReference type="EMBL" id="CAJOBG010005309">
    <property type="protein sequence ID" value="CAF4147820.1"/>
    <property type="molecule type" value="Genomic_DNA"/>
</dbReference>
<evidence type="ECO:0000313" key="5">
    <source>
        <dbReference type="EMBL" id="CAF5002713.1"/>
    </source>
</evidence>
<dbReference type="AlphaFoldDB" id="A0A819SNT1"/>
<dbReference type="EMBL" id="CAJOBH010207516">
    <property type="protein sequence ID" value="CAF5002713.1"/>
    <property type="molecule type" value="Genomic_DNA"/>
</dbReference>
<evidence type="ECO:0000313" key="1">
    <source>
        <dbReference type="EMBL" id="CAF1605776.1"/>
    </source>
</evidence>
<dbReference type="EMBL" id="CAJOBI010009112">
    <property type="protein sequence ID" value="CAF4130089.1"/>
    <property type="molecule type" value="Genomic_DNA"/>
</dbReference>
<dbReference type="Proteomes" id="UP000663842">
    <property type="component" value="Unassembled WGS sequence"/>
</dbReference>
<dbReference type="Proteomes" id="UP000681967">
    <property type="component" value="Unassembled WGS sequence"/>
</dbReference>
<evidence type="ECO:0000313" key="7">
    <source>
        <dbReference type="Proteomes" id="UP000663866"/>
    </source>
</evidence>
<gene>
    <name evidence="5" type="ORF">BYL167_LOCUS55478</name>
    <name evidence="1" type="ORF">CJN711_LOCUS35872</name>
    <name evidence="4" type="ORF">OVN521_LOCUS23428</name>
    <name evidence="3" type="ORF">SMN809_LOCUS18720</name>
    <name evidence="2" type="ORF">UXM345_LOCUS20131</name>
</gene>
<proteinExistence type="predicted"/>
<organism evidence="2 6">
    <name type="scientific">Rotaria magnacalcarata</name>
    <dbReference type="NCBI Taxonomy" id="392030"/>
    <lineage>
        <taxon>Eukaryota</taxon>
        <taxon>Metazoa</taxon>
        <taxon>Spiralia</taxon>
        <taxon>Gnathifera</taxon>
        <taxon>Rotifera</taxon>
        <taxon>Eurotatoria</taxon>
        <taxon>Bdelloidea</taxon>
        <taxon>Philodinida</taxon>
        <taxon>Philodinidae</taxon>
        <taxon>Rotaria</taxon>
    </lineage>
</organism>
<comment type="caution">
    <text evidence="2">The sequence shown here is derived from an EMBL/GenBank/DDBJ whole genome shotgun (WGS) entry which is preliminary data.</text>
</comment>
<evidence type="ECO:0000313" key="6">
    <source>
        <dbReference type="Proteomes" id="UP000663842"/>
    </source>
</evidence>
<accession>A0A819SNT1</accession>
<dbReference type="Proteomes" id="UP000663866">
    <property type="component" value="Unassembled WGS sequence"/>
</dbReference>
<dbReference type="EMBL" id="CAJOBF010002957">
    <property type="protein sequence ID" value="CAF4065993.1"/>
    <property type="molecule type" value="Genomic_DNA"/>
</dbReference>
<evidence type="ECO:0000313" key="4">
    <source>
        <dbReference type="EMBL" id="CAF4147820.1"/>
    </source>
</evidence>
<evidence type="ECO:0000313" key="3">
    <source>
        <dbReference type="EMBL" id="CAF4130089.1"/>
    </source>
</evidence>
<dbReference type="Proteomes" id="UP000663855">
    <property type="component" value="Unassembled WGS sequence"/>
</dbReference>
<evidence type="ECO:0000313" key="2">
    <source>
        <dbReference type="EMBL" id="CAF4065993.1"/>
    </source>
</evidence>
<reference evidence="2" key="1">
    <citation type="submission" date="2021-02" db="EMBL/GenBank/DDBJ databases">
        <authorList>
            <person name="Nowell W R."/>
        </authorList>
    </citation>
    <scope>NUCLEOTIDE SEQUENCE</scope>
</reference>
<dbReference type="Proteomes" id="UP000676336">
    <property type="component" value="Unassembled WGS sequence"/>
</dbReference>
<keyword evidence="7" id="KW-1185">Reference proteome</keyword>
<dbReference type="EMBL" id="CAJNOV010017285">
    <property type="protein sequence ID" value="CAF1605776.1"/>
    <property type="molecule type" value="Genomic_DNA"/>
</dbReference>